<reference evidence="1 3" key="1">
    <citation type="submission" date="2016-01" db="EMBL/GenBank/DDBJ databases">
        <title>The new phylogeny of the genus Mycobacterium.</title>
        <authorList>
            <person name="Tarcisio F."/>
            <person name="Conor M."/>
            <person name="Antonella G."/>
            <person name="Elisabetta G."/>
            <person name="Giulia F.S."/>
            <person name="Sara T."/>
            <person name="Anna F."/>
            <person name="Clotilde B."/>
            <person name="Roberto B."/>
            <person name="Veronica D.S."/>
            <person name="Fabio R."/>
            <person name="Monica P."/>
            <person name="Olivier J."/>
            <person name="Enrico T."/>
            <person name="Nicola S."/>
        </authorList>
    </citation>
    <scope>NUCLEOTIDE SEQUENCE [LARGE SCALE GENOMIC DNA]</scope>
    <source>
        <strain evidence="1 3">DSM 44243</strain>
    </source>
</reference>
<dbReference type="AlphaFoldDB" id="A0A1X1RPY2"/>
<evidence type="ECO:0008006" key="5">
    <source>
        <dbReference type="Google" id="ProtNLM"/>
    </source>
</evidence>
<dbReference type="RefSeq" id="WP_062540453.1">
    <property type="nucleotide sequence ID" value="NZ_BBUN01000221.1"/>
</dbReference>
<dbReference type="EMBL" id="LQOM01000031">
    <property type="protein sequence ID" value="ORV10948.1"/>
    <property type="molecule type" value="Genomic_DNA"/>
</dbReference>
<dbReference type="Proteomes" id="UP000193907">
    <property type="component" value="Unassembled WGS sequence"/>
</dbReference>
<reference evidence="2 4" key="2">
    <citation type="journal article" date="2017" name="Infect. Genet. Evol.">
        <title>The new phylogeny of the genus Mycobacterium: The old and the news.</title>
        <authorList>
            <person name="Tortoli E."/>
            <person name="Fedrizzi T."/>
            <person name="Meehan C.J."/>
            <person name="Trovato A."/>
            <person name="Grottola A."/>
            <person name="Giacobazzi E."/>
            <person name="Serpini G.F."/>
            <person name="Tagliazucchi S."/>
            <person name="Fabio A."/>
            <person name="Bettua C."/>
            <person name="Bertorelli R."/>
            <person name="Frascaro F."/>
            <person name="De Sanctis V."/>
            <person name="Pecorari M."/>
            <person name="Jousson O."/>
            <person name="Segata N."/>
            <person name="Cirillo D.M."/>
        </authorList>
    </citation>
    <scope>NUCLEOTIDE SEQUENCE [LARGE SCALE GENOMIC DNA]</scope>
    <source>
        <strain evidence="2 4">NCTC 12882</strain>
    </source>
</reference>
<comment type="caution">
    <text evidence="1">The sequence shown here is derived from an EMBL/GenBank/DDBJ whole genome shotgun (WGS) entry which is preliminary data.</text>
</comment>
<evidence type="ECO:0000313" key="4">
    <source>
        <dbReference type="Proteomes" id="UP000230971"/>
    </source>
</evidence>
<dbReference type="EMBL" id="PDKV01000007">
    <property type="protein sequence ID" value="PIB79556.1"/>
    <property type="molecule type" value="Genomic_DNA"/>
</dbReference>
<dbReference type="InterPro" id="IPR029058">
    <property type="entry name" value="AB_hydrolase_fold"/>
</dbReference>
<evidence type="ECO:0000313" key="1">
    <source>
        <dbReference type="EMBL" id="ORV10948.1"/>
    </source>
</evidence>
<keyword evidence="3" id="KW-1185">Reference proteome</keyword>
<name>A0A1X1RPY2_MYCCE</name>
<evidence type="ECO:0000313" key="2">
    <source>
        <dbReference type="EMBL" id="PIB79556.1"/>
    </source>
</evidence>
<dbReference type="OrthoDB" id="4673145at2"/>
<dbReference type="SUPFAM" id="SSF53474">
    <property type="entry name" value="alpha/beta-Hydrolases"/>
    <property type="match status" value="1"/>
</dbReference>
<accession>A0A1X1RPY2</accession>
<proteinExistence type="predicted"/>
<organism evidence="1 3">
    <name type="scientific">Mycobacterium celatum</name>
    <dbReference type="NCBI Taxonomy" id="28045"/>
    <lineage>
        <taxon>Bacteria</taxon>
        <taxon>Bacillati</taxon>
        <taxon>Actinomycetota</taxon>
        <taxon>Actinomycetes</taxon>
        <taxon>Mycobacteriales</taxon>
        <taxon>Mycobacteriaceae</taxon>
        <taxon>Mycobacterium</taxon>
    </lineage>
</organism>
<sequence>MATTPSAQQRHAVLTFAGTFEKPGTGFPSDVVKQANPNLVYEVPVIAPYSFGPIPPDALTAPSYAESVQIAVTYATNWIKANPNQTFALGGYSQGAEAASRVLAAIMGGELQFARPNLIGGYTFGNPSRLLGHTFPGGTDPGGRGISSFNLTAAQIPKNSNGVDTWWDFANPGDLYTTTPNDQAGADLTAVYDEAVELSIERNLILNLIAGLTEQGGLLQQAIGLVTNPLVGGPALAEAITLAVRFYDTTPPGLAHLDYDTVDALPGQSSVAVAVNHLNTIASAASASTAA</sequence>
<protein>
    <recommendedName>
        <fullName evidence="5">PE-PPE domain-containing protein</fullName>
    </recommendedName>
</protein>
<dbReference type="Proteomes" id="UP000230971">
    <property type="component" value="Unassembled WGS sequence"/>
</dbReference>
<dbReference type="Gene3D" id="3.40.50.1820">
    <property type="entry name" value="alpha/beta hydrolase"/>
    <property type="match status" value="1"/>
</dbReference>
<evidence type="ECO:0000313" key="3">
    <source>
        <dbReference type="Proteomes" id="UP000193907"/>
    </source>
</evidence>
<gene>
    <name evidence="1" type="ORF">AWB95_14140</name>
    <name evidence="2" type="ORF">CQY23_08285</name>
</gene>